<dbReference type="EMBL" id="SPHZ02000008">
    <property type="protein sequence ID" value="KAF0902837.1"/>
    <property type="molecule type" value="Genomic_DNA"/>
</dbReference>
<dbReference type="EMBL" id="SPHZ02000008">
    <property type="protein sequence ID" value="KAF0902836.1"/>
    <property type="molecule type" value="Genomic_DNA"/>
</dbReference>
<gene>
    <name evidence="1" type="ORF">E2562_019149</name>
</gene>
<protein>
    <submittedName>
        <fullName evidence="1">Uncharacterized protein</fullName>
    </submittedName>
</protein>
<dbReference type="AlphaFoldDB" id="A0A6G1CRQ3"/>
<name>A0A6G1CRQ3_9ORYZ</name>
<evidence type="ECO:0000313" key="1">
    <source>
        <dbReference type="EMBL" id="KAF0902836.1"/>
    </source>
</evidence>
<dbReference type="Proteomes" id="UP000479710">
    <property type="component" value="Unassembled WGS sequence"/>
</dbReference>
<keyword evidence="2" id="KW-1185">Reference proteome</keyword>
<evidence type="ECO:0000313" key="2">
    <source>
        <dbReference type="Proteomes" id="UP000479710"/>
    </source>
</evidence>
<organism evidence="1 2">
    <name type="scientific">Oryza meyeriana var. granulata</name>
    <dbReference type="NCBI Taxonomy" id="110450"/>
    <lineage>
        <taxon>Eukaryota</taxon>
        <taxon>Viridiplantae</taxon>
        <taxon>Streptophyta</taxon>
        <taxon>Embryophyta</taxon>
        <taxon>Tracheophyta</taxon>
        <taxon>Spermatophyta</taxon>
        <taxon>Magnoliopsida</taxon>
        <taxon>Liliopsida</taxon>
        <taxon>Poales</taxon>
        <taxon>Poaceae</taxon>
        <taxon>BOP clade</taxon>
        <taxon>Oryzoideae</taxon>
        <taxon>Oryzeae</taxon>
        <taxon>Oryzinae</taxon>
        <taxon>Oryza</taxon>
        <taxon>Oryza meyeriana</taxon>
    </lineage>
</organism>
<proteinExistence type="predicted"/>
<reference evidence="1 2" key="1">
    <citation type="submission" date="2019-11" db="EMBL/GenBank/DDBJ databases">
        <title>Whole genome sequence of Oryza granulata.</title>
        <authorList>
            <person name="Li W."/>
        </authorList>
    </citation>
    <scope>NUCLEOTIDE SEQUENCE [LARGE SCALE GENOMIC DNA]</scope>
    <source>
        <strain evidence="2">cv. Menghai</strain>
        <tissue evidence="1">Leaf</tissue>
    </source>
</reference>
<accession>A0A6G1CRQ3</accession>
<comment type="caution">
    <text evidence="1">The sequence shown here is derived from an EMBL/GenBank/DDBJ whole genome shotgun (WGS) entry which is preliminary data.</text>
</comment>
<sequence length="83" mass="9392">MVLSVVADELIMLGVMSSCWLKNGAWRPLGGEPYLARTLVSPLLWPDLVVCVYLSHIWPFWFWLVPSLMCSSCTSLSSSFLFH</sequence>
<dbReference type="OrthoDB" id="10617081at2759"/>